<dbReference type="InterPro" id="IPR037461">
    <property type="entry name" value="CtCE2-like_dom"/>
</dbReference>
<protein>
    <submittedName>
        <fullName evidence="3">Esterase</fullName>
    </submittedName>
</protein>
<dbReference type="InterPro" id="IPR040794">
    <property type="entry name" value="CE2_N"/>
</dbReference>
<evidence type="ECO:0000313" key="3">
    <source>
        <dbReference type="EMBL" id="KAJ4455765.1"/>
    </source>
</evidence>
<dbReference type="CDD" id="cd01831">
    <property type="entry name" value="Endoglucanase_E_like"/>
    <property type="match status" value="1"/>
</dbReference>
<evidence type="ECO:0000313" key="4">
    <source>
        <dbReference type="Proteomes" id="UP001141327"/>
    </source>
</evidence>
<organism evidence="3 4">
    <name type="scientific">Paratrimastix pyriformis</name>
    <dbReference type="NCBI Taxonomy" id="342808"/>
    <lineage>
        <taxon>Eukaryota</taxon>
        <taxon>Metamonada</taxon>
        <taxon>Preaxostyla</taxon>
        <taxon>Paratrimastigidae</taxon>
        <taxon>Paratrimastix</taxon>
    </lineage>
</organism>
<dbReference type="Gene3D" id="3.40.50.1110">
    <property type="entry name" value="SGNH hydrolase"/>
    <property type="match status" value="2"/>
</dbReference>
<reference evidence="3" key="1">
    <citation type="journal article" date="2022" name="bioRxiv">
        <title>Genomics of Preaxostyla Flagellates Illuminates Evolutionary Transitions and the Path Towards Mitochondrial Loss.</title>
        <authorList>
            <person name="Novak L.V.F."/>
            <person name="Treitli S.C."/>
            <person name="Pyrih J."/>
            <person name="Halakuc P."/>
            <person name="Pipaliya S.V."/>
            <person name="Vacek V."/>
            <person name="Brzon O."/>
            <person name="Soukal P."/>
            <person name="Eme L."/>
            <person name="Dacks J.B."/>
            <person name="Karnkowska A."/>
            <person name="Elias M."/>
            <person name="Hampl V."/>
        </authorList>
    </citation>
    <scope>NUCLEOTIDE SEQUENCE</scope>
    <source>
        <strain evidence="3">RCP-MX</strain>
    </source>
</reference>
<proteinExistence type="predicted"/>
<comment type="caution">
    <text evidence="3">The sequence shown here is derived from an EMBL/GenBank/DDBJ whole genome shotgun (WGS) entry which is preliminary data.</text>
</comment>
<feature type="domain" description="Carbohydrate esterase 2 N-terminal" evidence="2">
    <location>
        <begin position="31"/>
        <end position="136"/>
    </location>
</feature>
<feature type="chain" id="PRO_5045317457" evidence="1">
    <location>
        <begin position="19"/>
        <end position="315"/>
    </location>
</feature>
<dbReference type="Proteomes" id="UP001141327">
    <property type="component" value="Unassembled WGS sequence"/>
</dbReference>
<dbReference type="Pfam" id="PF17996">
    <property type="entry name" value="CE2_N"/>
    <property type="match status" value="1"/>
</dbReference>
<keyword evidence="4" id="KW-1185">Reference proteome</keyword>
<dbReference type="SUPFAM" id="SSF52266">
    <property type="entry name" value="SGNH hydrolase"/>
    <property type="match status" value="1"/>
</dbReference>
<dbReference type="EMBL" id="JAPMOS010000093">
    <property type="protein sequence ID" value="KAJ4455765.1"/>
    <property type="molecule type" value="Genomic_DNA"/>
</dbReference>
<evidence type="ECO:0000256" key="1">
    <source>
        <dbReference type="SAM" id="SignalP"/>
    </source>
</evidence>
<feature type="signal peptide" evidence="1">
    <location>
        <begin position="1"/>
        <end position="18"/>
    </location>
</feature>
<name>A0ABQ8UEH1_9EUKA</name>
<dbReference type="InterPro" id="IPR052762">
    <property type="entry name" value="PCW_deacetylase/CE"/>
</dbReference>
<sequence>MRALLLLCLLTFVFGAIATETVLPSDSRITYSGRFDKSNPKMYTYDWSAVQYGISFIGHTLGIYLKDAGNQYDLIVDETQTLQFNATQDAGMAYYTLIRFEHAEQYHTVRLVKRTEALFGMVSFGGFEINHPDRSLSPLATPTDRPVPPREFKHRIEFLGDSLSCGYGNLGHWPCHFSADTEDAMQSFPYLTAVHFEAEPHLQCWSGKGVVRNYGDVNTTSADPFPTFYTRSGYHGLIAQVRRFHPDATVFLGSGVTYREPVDYVKRIAAKEGAHFIDLSNTLKTDYGCDYHPDLTADKRIAQRMIDGIAAVVGK</sequence>
<dbReference type="InterPro" id="IPR036514">
    <property type="entry name" value="SGNH_hydro_sf"/>
</dbReference>
<dbReference type="PANTHER" id="PTHR37834">
    <property type="entry name" value="GDSL-LIKE LIPASE/ACYLHYDROLASE DOMAIN PROTEIN (AFU_ORTHOLOGUE AFUA_2G00620)"/>
    <property type="match status" value="1"/>
</dbReference>
<keyword evidence="1" id="KW-0732">Signal</keyword>
<dbReference type="PANTHER" id="PTHR37834:SF2">
    <property type="entry name" value="ESTERASE, SGNH HYDROLASE-TYPE"/>
    <property type="match status" value="1"/>
</dbReference>
<accession>A0ABQ8UEH1</accession>
<gene>
    <name evidence="3" type="ORF">PAPYR_9191</name>
</gene>
<evidence type="ECO:0000259" key="2">
    <source>
        <dbReference type="Pfam" id="PF17996"/>
    </source>
</evidence>
<dbReference type="Gene3D" id="2.60.120.260">
    <property type="entry name" value="Galactose-binding domain-like"/>
    <property type="match status" value="1"/>
</dbReference>